<evidence type="ECO:0000313" key="2">
    <source>
        <dbReference type="EMBL" id="ERN07686.1"/>
    </source>
</evidence>
<proteinExistence type="predicted"/>
<dbReference type="AlphaFoldDB" id="W1PJ74"/>
<gene>
    <name evidence="2" type="ORF">AMTR_s00155p00067650</name>
</gene>
<dbReference type="EMBL" id="KI393623">
    <property type="protein sequence ID" value="ERN07686.1"/>
    <property type="molecule type" value="Genomic_DNA"/>
</dbReference>
<protein>
    <submittedName>
        <fullName evidence="2">Uncharacterized protein</fullName>
    </submittedName>
</protein>
<dbReference type="Gramene" id="ERN07686">
    <property type="protein sequence ID" value="ERN07686"/>
    <property type="gene ID" value="AMTR_s00155p00067650"/>
</dbReference>
<sequence>MRLSVSIHGYLPRQEQEEEGTKRWNTWVARWLLATGQQPLAPHTMTGEYTRKSQPRLVRLRLLYTTSPLPSLSPYQKPGADSSSGHFRLRPPSSPTKPVCRFTPPSVAYNELGRVPYAYDSTRCPYPWRSEPLETTYIYIYIYNVFLERNQVGLEFGIGFRLPPATLDISQIAED</sequence>
<evidence type="ECO:0000313" key="3">
    <source>
        <dbReference type="Proteomes" id="UP000017836"/>
    </source>
</evidence>
<dbReference type="Proteomes" id="UP000017836">
    <property type="component" value="Unassembled WGS sequence"/>
</dbReference>
<keyword evidence="3" id="KW-1185">Reference proteome</keyword>
<feature type="region of interest" description="Disordered" evidence="1">
    <location>
        <begin position="69"/>
        <end position="97"/>
    </location>
</feature>
<dbReference type="HOGENOM" id="CLU_1534611_0_0_1"/>
<reference evidence="3" key="1">
    <citation type="journal article" date="2013" name="Science">
        <title>The Amborella genome and the evolution of flowering plants.</title>
        <authorList>
            <consortium name="Amborella Genome Project"/>
        </authorList>
    </citation>
    <scope>NUCLEOTIDE SEQUENCE [LARGE SCALE GENOMIC DNA]</scope>
</reference>
<evidence type="ECO:0000256" key="1">
    <source>
        <dbReference type="SAM" id="MobiDB-lite"/>
    </source>
</evidence>
<organism evidence="2 3">
    <name type="scientific">Amborella trichopoda</name>
    <dbReference type="NCBI Taxonomy" id="13333"/>
    <lineage>
        <taxon>Eukaryota</taxon>
        <taxon>Viridiplantae</taxon>
        <taxon>Streptophyta</taxon>
        <taxon>Embryophyta</taxon>
        <taxon>Tracheophyta</taxon>
        <taxon>Spermatophyta</taxon>
        <taxon>Magnoliopsida</taxon>
        <taxon>Amborellales</taxon>
        <taxon>Amborellaceae</taxon>
        <taxon>Amborella</taxon>
    </lineage>
</organism>
<accession>W1PJ74</accession>
<name>W1PJ74_AMBTC</name>